<dbReference type="EMBL" id="KV425908">
    <property type="protein sequence ID" value="KZV99653.1"/>
    <property type="molecule type" value="Genomic_DNA"/>
</dbReference>
<dbReference type="GO" id="GO:0009251">
    <property type="term" value="P:glucan catabolic process"/>
    <property type="evidence" value="ECO:0007669"/>
    <property type="project" value="TreeGrafter"/>
</dbReference>
<dbReference type="STRING" id="1314781.A0A165MRJ4"/>
<dbReference type="InterPro" id="IPR000757">
    <property type="entry name" value="Beta-glucanase-like"/>
</dbReference>
<dbReference type="InterPro" id="IPR013320">
    <property type="entry name" value="ConA-like_dom_sf"/>
</dbReference>
<dbReference type="GO" id="GO:0004553">
    <property type="term" value="F:hydrolase activity, hydrolyzing O-glycosyl compounds"/>
    <property type="evidence" value="ECO:0007669"/>
    <property type="project" value="InterPro"/>
</dbReference>
<dbReference type="Pfam" id="PF26113">
    <property type="entry name" value="GH16_XgeA"/>
    <property type="match status" value="1"/>
</dbReference>
<protein>
    <recommendedName>
        <fullName evidence="2">GH16 domain-containing protein</fullName>
    </recommendedName>
</protein>
<evidence type="ECO:0000259" key="2">
    <source>
        <dbReference type="PROSITE" id="PS51762"/>
    </source>
</evidence>
<name>A0A165MRJ4_EXIGL</name>
<gene>
    <name evidence="3" type="ORF">EXIGLDRAFT_724659</name>
</gene>
<dbReference type="OrthoDB" id="192832at2759"/>
<feature type="domain" description="GH16" evidence="2">
    <location>
        <begin position="16"/>
        <end position="276"/>
    </location>
</feature>
<dbReference type="InParanoid" id="A0A165MRJ4"/>
<dbReference type="PANTHER" id="PTHR10963:SF24">
    <property type="entry name" value="GLYCOSIDASE C21B10.07-RELATED"/>
    <property type="match status" value="1"/>
</dbReference>
<keyword evidence="1" id="KW-0732">Signal</keyword>
<dbReference type="AlphaFoldDB" id="A0A165MRJ4"/>
<evidence type="ECO:0000313" key="3">
    <source>
        <dbReference type="EMBL" id="KZV99653.1"/>
    </source>
</evidence>
<organism evidence="3 4">
    <name type="scientific">Exidia glandulosa HHB12029</name>
    <dbReference type="NCBI Taxonomy" id="1314781"/>
    <lineage>
        <taxon>Eukaryota</taxon>
        <taxon>Fungi</taxon>
        <taxon>Dikarya</taxon>
        <taxon>Basidiomycota</taxon>
        <taxon>Agaricomycotina</taxon>
        <taxon>Agaricomycetes</taxon>
        <taxon>Auriculariales</taxon>
        <taxon>Exidiaceae</taxon>
        <taxon>Exidia</taxon>
    </lineage>
</organism>
<keyword evidence="4" id="KW-1185">Reference proteome</keyword>
<dbReference type="SUPFAM" id="SSF49899">
    <property type="entry name" value="Concanavalin A-like lectins/glucanases"/>
    <property type="match status" value="1"/>
</dbReference>
<sequence>MRLLALAAATGLVVAYDFVKEYSGPNFFSDWDFFGSWDNLTLGDTNWVNATDAWGHNLISVNQAGNVVITVDQGNVDWNFKRDAVRITTQDTYNLGTLWIFDVYHIPWGCGVWPSIWTMGPDWPQGGEIDIIEGINRQPANQIAVHTSSGCTHDPNAWQSGASGAADCSLPSGCLVKQTDDSQPSFGDSFAQAGGGVWAVQYDIEGIFIWFWTRARVPQELYQPAAESLDINAWGQPVAAFPSTTCSMTSFWAPQKIVIDTTFCGNWAGVPDLYAETCAGMPSTTGAPATGVCYVDNVIGPGSPRFDDAYWEIANIRAYTTGTNGPVATSLPDNSPSTNVKVPASAAVARTCASSSVPLLAVIVGFLWMLP</sequence>
<reference evidence="3 4" key="1">
    <citation type="journal article" date="2016" name="Mol. Biol. Evol.">
        <title>Comparative Genomics of Early-Diverging Mushroom-Forming Fungi Provides Insights into the Origins of Lignocellulose Decay Capabilities.</title>
        <authorList>
            <person name="Nagy L.G."/>
            <person name="Riley R."/>
            <person name="Tritt A."/>
            <person name="Adam C."/>
            <person name="Daum C."/>
            <person name="Floudas D."/>
            <person name="Sun H."/>
            <person name="Yadav J.S."/>
            <person name="Pangilinan J."/>
            <person name="Larsson K.H."/>
            <person name="Matsuura K."/>
            <person name="Barry K."/>
            <person name="Labutti K."/>
            <person name="Kuo R."/>
            <person name="Ohm R.A."/>
            <person name="Bhattacharya S.S."/>
            <person name="Shirouzu T."/>
            <person name="Yoshinaga Y."/>
            <person name="Martin F.M."/>
            <person name="Grigoriev I.V."/>
            <person name="Hibbett D.S."/>
        </authorList>
    </citation>
    <scope>NUCLEOTIDE SEQUENCE [LARGE SCALE GENOMIC DNA]</scope>
    <source>
        <strain evidence="3 4">HHB12029</strain>
    </source>
</reference>
<dbReference type="InterPro" id="IPR050546">
    <property type="entry name" value="Glycosyl_Hydrlase_16"/>
</dbReference>
<evidence type="ECO:0000256" key="1">
    <source>
        <dbReference type="SAM" id="SignalP"/>
    </source>
</evidence>
<feature type="chain" id="PRO_5012859395" description="GH16 domain-containing protein" evidence="1">
    <location>
        <begin position="16"/>
        <end position="371"/>
    </location>
</feature>
<accession>A0A165MRJ4</accession>
<dbReference type="PROSITE" id="PS51762">
    <property type="entry name" value="GH16_2"/>
    <property type="match status" value="1"/>
</dbReference>
<dbReference type="Proteomes" id="UP000077266">
    <property type="component" value="Unassembled WGS sequence"/>
</dbReference>
<proteinExistence type="predicted"/>
<dbReference type="PANTHER" id="PTHR10963">
    <property type="entry name" value="GLYCOSYL HYDROLASE-RELATED"/>
    <property type="match status" value="1"/>
</dbReference>
<feature type="signal peptide" evidence="1">
    <location>
        <begin position="1"/>
        <end position="15"/>
    </location>
</feature>
<dbReference type="Gene3D" id="2.60.120.200">
    <property type="match status" value="1"/>
</dbReference>
<evidence type="ECO:0000313" key="4">
    <source>
        <dbReference type="Proteomes" id="UP000077266"/>
    </source>
</evidence>